<evidence type="ECO:0000259" key="5">
    <source>
        <dbReference type="Pfam" id="PF02782"/>
    </source>
</evidence>
<dbReference type="SUPFAM" id="SSF53067">
    <property type="entry name" value="Actin-like ATPase domain"/>
    <property type="match status" value="2"/>
</dbReference>
<feature type="domain" description="Carbohydrate kinase FGGY N-terminal" evidence="4">
    <location>
        <begin position="18"/>
        <end position="261"/>
    </location>
</feature>
<dbReference type="OrthoDB" id="9782710at2"/>
<evidence type="ECO:0000256" key="3">
    <source>
        <dbReference type="ARBA" id="ARBA00022777"/>
    </source>
</evidence>
<dbReference type="GO" id="GO:0005975">
    <property type="term" value="P:carbohydrate metabolic process"/>
    <property type="evidence" value="ECO:0007669"/>
    <property type="project" value="InterPro"/>
</dbReference>
<keyword evidence="3 6" id="KW-0418">Kinase</keyword>
<feature type="domain" description="Carbohydrate kinase FGGY C-terminal" evidence="5">
    <location>
        <begin position="307"/>
        <end position="453"/>
    </location>
</feature>
<dbReference type="AlphaFoldDB" id="A0A239V7P0"/>
<accession>A0A239V7P0</accession>
<gene>
    <name evidence="6" type="primary">glpK_1</name>
    <name evidence="6" type="ORF">SAMEA4475696_00399</name>
</gene>
<dbReference type="Proteomes" id="UP000242637">
    <property type="component" value="Chromosome 1"/>
</dbReference>
<dbReference type="InterPro" id="IPR050406">
    <property type="entry name" value="FGGY_Carb_Kinase"/>
</dbReference>
<dbReference type="Pfam" id="PF00370">
    <property type="entry name" value="FGGY_N"/>
    <property type="match status" value="1"/>
</dbReference>
<keyword evidence="2 6" id="KW-0808">Transferase</keyword>
<dbReference type="Gene3D" id="3.30.420.40">
    <property type="match status" value="2"/>
</dbReference>
<dbReference type="PANTHER" id="PTHR43095">
    <property type="entry name" value="SUGAR KINASE"/>
    <property type="match status" value="1"/>
</dbReference>
<dbReference type="InterPro" id="IPR018484">
    <property type="entry name" value="FGGY_N"/>
</dbReference>
<dbReference type="EMBL" id="LT906453">
    <property type="protein sequence ID" value="SNV18227.1"/>
    <property type="molecule type" value="Genomic_DNA"/>
</dbReference>
<evidence type="ECO:0000259" key="4">
    <source>
        <dbReference type="Pfam" id="PF00370"/>
    </source>
</evidence>
<dbReference type="KEGG" id="dco:SAMEA4475696_0399"/>
<dbReference type="STRING" id="1121387.GCA_000429885_01316"/>
<dbReference type="InterPro" id="IPR000577">
    <property type="entry name" value="Carb_kinase_FGGY"/>
</dbReference>
<dbReference type="PANTHER" id="PTHR43095:SF2">
    <property type="entry name" value="GLUCONOKINASE"/>
    <property type="match status" value="1"/>
</dbReference>
<protein>
    <submittedName>
        <fullName evidence="6">Glycerol kinase</fullName>
        <ecNumber evidence="6">2.7.1.30</ecNumber>
    </submittedName>
</protein>
<organism evidence="6 7">
    <name type="scientific">Dermatophilus congolensis</name>
    <dbReference type="NCBI Taxonomy" id="1863"/>
    <lineage>
        <taxon>Bacteria</taxon>
        <taxon>Bacillati</taxon>
        <taxon>Actinomycetota</taxon>
        <taxon>Actinomycetes</taxon>
        <taxon>Micrococcales</taxon>
        <taxon>Dermatophilaceae</taxon>
        <taxon>Dermatophilus</taxon>
    </lineage>
</organism>
<reference evidence="6 7" key="1">
    <citation type="submission" date="2017-06" db="EMBL/GenBank/DDBJ databases">
        <authorList>
            <consortium name="Pathogen Informatics"/>
        </authorList>
    </citation>
    <scope>NUCLEOTIDE SEQUENCE [LARGE SCALE GENOMIC DNA]</scope>
    <source>
        <strain evidence="6 7">NCTC13039</strain>
    </source>
</reference>
<comment type="similarity">
    <text evidence="1">Belongs to the FGGY kinase family.</text>
</comment>
<dbReference type="InterPro" id="IPR018485">
    <property type="entry name" value="FGGY_C"/>
</dbReference>
<proteinExistence type="inferred from homology"/>
<dbReference type="PIRSF" id="PIRSF000538">
    <property type="entry name" value="GlpK"/>
    <property type="match status" value="1"/>
</dbReference>
<sequence>MAEESFSVQPLEATTPLILAIDIGSTGSRGCIYDATGRPVNKHRIKVRHAFTTAPNGHCTLDPNHTLHEVIDIIDALTSSNIAPHIAGVAMDTFAPTLIGIDTNNYAITPCLTYADSRASSQATALRRDLDPHEITQRSGAHLHTAHWAATIRWWHDNDPQVAHRVHRWVTLGEYIWLHLLGVTNIATSTAAWTGLLNRHTCQWDAPLLEAAGIVEEHLSAIADPDQPSFPNTSYVPNRWPALAQVPWYPVIPDGLAANLGADATSTATPLASFATSGAIRVITGNTPTVLPSGLWCYRVDQQRSILGGALNDVGRMNTWLENVLRLPDPRACHDILMADPAAMTPLVLPFLTGERSTGWAGHARGALRDVSYTDTPAALYRGCFEGVALTYARLARQLFEVVGAPDQLRAAGRVSTSVPALLQLVADATGVPVEPVAIKRSTMHGAALYGLASLAPEVPRCEVFVDTAAKPFVHREQYYADRMRRFEVLYEATIVRNVGGVNL</sequence>
<dbReference type="CDD" id="cd07770">
    <property type="entry name" value="ASKHA_NBD_FGGY_GntK"/>
    <property type="match status" value="1"/>
</dbReference>
<dbReference type="RefSeq" id="WP_028327236.1">
    <property type="nucleotide sequence ID" value="NZ_LT906453.1"/>
</dbReference>
<evidence type="ECO:0000313" key="6">
    <source>
        <dbReference type="EMBL" id="SNV18227.1"/>
    </source>
</evidence>
<dbReference type="GeneID" id="63458688"/>
<evidence type="ECO:0000256" key="1">
    <source>
        <dbReference type="ARBA" id="ARBA00009156"/>
    </source>
</evidence>
<dbReference type="EC" id="2.7.1.30" evidence="6"/>
<dbReference type="InterPro" id="IPR043129">
    <property type="entry name" value="ATPase_NBD"/>
</dbReference>
<evidence type="ECO:0000256" key="2">
    <source>
        <dbReference type="ARBA" id="ARBA00022679"/>
    </source>
</evidence>
<dbReference type="GO" id="GO:0004370">
    <property type="term" value="F:glycerol kinase activity"/>
    <property type="evidence" value="ECO:0007669"/>
    <property type="project" value="UniProtKB-EC"/>
</dbReference>
<evidence type="ECO:0000313" key="7">
    <source>
        <dbReference type="Proteomes" id="UP000242637"/>
    </source>
</evidence>
<dbReference type="Pfam" id="PF02782">
    <property type="entry name" value="FGGY_C"/>
    <property type="match status" value="1"/>
</dbReference>
<name>A0A239V7P0_9MICO</name>
<keyword evidence="7" id="KW-1185">Reference proteome</keyword>